<keyword evidence="1" id="KW-0812">Transmembrane</keyword>
<dbReference type="EMBL" id="JBBWUH010000002">
    <property type="protein sequence ID" value="KAK8175403.1"/>
    <property type="molecule type" value="Genomic_DNA"/>
</dbReference>
<keyword evidence="1" id="KW-0472">Membrane</keyword>
<name>A0ABR1Y2W5_9PEZI</name>
<dbReference type="Proteomes" id="UP001456524">
    <property type="component" value="Unassembled WGS sequence"/>
</dbReference>
<gene>
    <name evidence="2" type="ORF">IWX90DRAFT_108826</name>
</gene>
<protein>
    <submittedName>
        <fullName evidence="2">Uncharacterized protein</fullName>
    </submittedName>
</protein>
<sequence>MRLETKVNIALSMAAFCATTIILPSATRRFNTAIAATRVALCTITNCECPYEVSDFLGVHYDGEGKKTSLVHPFDWDTYRNSMWVCRRFQLEYALAEVLEDMTDLDRQRRVQALAKSQWWPGEEQMKKQRCTLSLSLFLSLSCLSFLFFRDLCIPSPIFRPP</sequence>
<evidence type="ECO:0000313" key="2">
    <source>
        <dbReference type="EMBL" id="KAK8175403.1"/>
    </source>
</evidence>
<accession>A0ABR1Y2W5</accession>
<reference evidence="2 3" key="1">
    <citation type="journal article" date="2022" name="G3 (Bethesda)">
        <title>Enemy or ally: a genomic approach to elucidate the lifestyle of Phyllosticta citrichinaensis.</title>
        <authorList>
            <person name="Buijs V.A."/>
            <person name="Groenewald J.Z."/>
            <person name="Haridas S."/>
            <person name="LaButti K.M."/>
            <person name="Lipzen A."/>
            <person name="Martin F.M."/>
            <person name="Barry K."/>
            <person name="Grigoriev I.V."/>
            <person name="Crous P.W."/>
            <person name="Seidl M.F."/>
        </authorList>
    </citation>
    <scope>NUCLEOTIDE SEQUENCE [LARGE SCALE GENOMIC DNA]</scope>
    <source>
        <strain evidence="2 3">CBS 129764</strain>
    </source>
</reference>
<evidence type="ECO:0000256" key="1">
    <source>
        <dbReference type="SAM" id="Phobius"/>
    </source>
</evidence>
<evidence type="ECO:0000313" key="3">
    <source>
        <dbReference type="Proteomes" id="UP001456524"/>
    </source>
</evidence>
<organism evidence="2 3">
    <name type="scientific">Phyllosticta citrichinensis</name>
    <dbReference type="NCBI Taxonomy" id="1130410"/>
    <lineage>
        <taxon>Eukaryota</taxon>
        <taxon>Fungi</taxon>
        <taxon>Dikarya</taxon>
        <taxon>Ascomycota</taxon>
        <taxon>Pezizomycotina</taxon>
        <taxon>Dothideomycetes</taxon>
        <taxon>Dothideomycetes incertae sedis</taxon>
        <taxon>Botryosphaeriales</taxon>
        <taxon>Phyllostictaceae</taxon>
        <taxon>Phyllosticta</taxon>
    </lineage>
</organism>
<feature type="transmembrane region" description="Helical" evidence="1">
    <location>
        <begin position="6"/>
        <end position="23"/>
    </location>
</feature>
<proteinExistence type="predicted"/>
<comment type="caution">
    <text evidence="2">The sequence shown here is derived from an EMBL/GenBank/DDBJ whole genome shotgun (WGS) entry which is preliminary data.</text>
</comment>
<keyword evidence="3" id="KW-1185">Reference proteome</keyword>
<keyword evidence="1" id="KW-1133">Transmembrane helix</keyword>